<comment type="caution">
    <text evidence="2">The sequence shown here is derived from an EMBL/GenBank/DDBJ whole genome shotgun (WGS) entry which is preliminary data.</text>
</comment>
<evidence type="ECO:0000313" key="3">
    <source>
        <dbReference type="Proteomes" id="UP001341840"/>
    </source>
</evidence>
<proteinExistence type="predicted"/>
<evidence type="ECO:0000256" key="1">
    <source>
        <dbReference type="SAM" id="MobiDB-lite"/>
    </source>
</evidence>
<dbReference type="Proteomes" id="UP001341840">
    <property type="component" value="Unassembled WGS sequence"/>
</dbReference>
<feature type="region of interest" description="Disordered" evidence="1">
    <location>
        <begin position="197"/>
        <end position="242"/>
    </location>
</feature>
<dbReference type="EMBL" id="JASCZI010000212">
    <property type="protein sequence ID" value="MED6110097.1"/>
    <property type="molecule type" value="Genomic_DNA"/>
</dbReference>
<organism evidence="2 3">
    <name type="scientific">Stylosanthes scabra</name>
    <dbReference type="NCBI Taxonomy" id="79078"/>
    <lineage>
        <taxon>Eukaryota</taxon>
        <taxon>Viridiplantae</taxon>
        <taxon>Streptophyta</taxon>
        <taxon>Embryophyta</taxon>
        <taxon>Tracheophyta</taxon>
        <taxon>Spermatophyta</taxon>
        <taxon>Magnoliopsida</taxon>
        <taxon>eudicotyledons</taxon>
        <taxon>Gunneridae</taxon>
        <taxon>Pentapetalae</taxon>
        <taxon>rosids</taxon>
        <taxon>fabids</taxon>
        <taxon>Fabales</taxon>
        <taxon>Fabaceae</taxon>
        <taxon>Papilionoideae</taxon>
        <taxon>50 kb inversion clade</taxon>
        <taxon>dalbergioids sensu lato</taxon>
        <taxon>Dalbergieae</taxon>
        <taxon>Pterocarpus clade</taxon>
        <taxon>Stylosanthes</taxon>
    </lineage>
</organism>
<sequence>MPHVKKPVYKRTRGESSSSMELPPEGHPMAHWFQSKKDFDHYSTDLAPRKIISPSGDKIQLGGSNEKFNRNYSREDAFILFNIPLDIPRPIIGCLSVEHCLLHYLIVYILVPRANNHGLIMEGDIELMWRMQSHYKINWIAIITSHMRNMKNGKPSKGLPYAMLWTKIFKYLKINLSQVKKKKLEYNNCIDTHVLNHMKREQNQPQVEEQQGGEEEGDQAMEDVQVEPPQEQPSMLDLMREL</sequence>
<keyword evidence="3" id="KW-1185">Reference proteome</keyword>
<feature type="compositionally biased region" description="Acidic residues" evidence="1">
    <location>
        <begin position="211"/>
        <end position="225"/>
    </location>
</feature>
<protein>
    <submittedName>
        <fullName evidence="2">Uncharacterized protein</fullName>
    </submittedName>
</protein>
<feature type="region of interest" description="Disordered" evidence="1">
    <location>
        <begin position="1"/>
        <end position="25"/>
    </location>
</feature>
<feature type="compositionally biased region" description="Basic residues" evidence="1">
    <location>
        <begin position="1"/>
        <end position="11"/>
    </location>
</feature>
<accession>A0ABU6QEY1</accession>
<name>A0ABU6QEY1_9FABA</name>
<evidence type="ECO:0000313" key="2">
    <source>
        <dbReference type="EMBL" id="MED6110097.1"/>
    </source>
</evidence>
<reference evidence="2 3" key="1">
    <citation type="journal article" date="2023" name="Plants (Basel)">
        <title>Bridging the Gap: Combining Genomics and Transcriptomics Approaches to Understand Stylosanthes scabra, an Orphan Legume from the Brazilian Caatinga.</title>
        <authorList>
            <person name="Ferreira-Neto J.R.C."/>
            <person name="da Silva M.D."/>
            <person name="Binneck E."/>
            <person name="de Melo N.F."/>
            <person name="da Silva R.H."/>
            <person name="de Melo A.L.T.M."/>
            <person name="Pandolfi V."/>
            <person name="Bustamante F.O."/>
            <person name="Brasileiro-Vidal A.C."/>
            <person name="Benko-Iseppon A.M."/>
        </authorList>
    </citation>
    <scope>NUCLEOTIDE SEQUENCE [LARGE SCALE GENOMIC DNA]</scope>
    <source>
        <tissue evidence="2">Leaves</tissue>
    </source>
</reference>
<gene>
    <name evidence="2" type="ORF">PIB30_039816</name>
</gene>